<feature type="compositionally biased region" description="Low complexity" evidence="1">
    <location>
        <begin position="403"/>
        <end position="423"/>
    </location>
</feature>
<feature type="region of interest" description="Disordered" evidence="1">
    <location>
        <begin position="234"/>
        <end position="626"/>
    </location>
</feature>
<sequence length="1036" mass="100791">ASRGAQDSSVPVGATGEYAPAKPAPSRRRSGRASTAAAAAAAAVLSSIEDPTAGPSPPDITAGATEAGTPSTAAAVEGKGGGREDAQPTTATVNAAAEASKRGRRRYTRGGRGAAARRGRDTDGGGGDTDMAGRGNTVCSRDASPECTGTAKLRDPAVLAGGDAPAVGGSGHATPVGDGTSIAASRPRRAAAARKPAIVDADSVTESVHGEVDSGSDSDLLLEDLGAAGWAAAGVAADSGPTGARGRGPRGGVQRQMGDGHGDGAGTGSRAHKRRKRGDAGQAKPTGPVGEGKGPGRQRRRSSTAAADEGDKPTAPSAAVFRRGSGGGAAAAGGAATDDAEGVSPETSPRRLPAGGRKPSGRVAGDFGASSAAATEGAGGKEWEAADKMRKEQAAAVAEEEPATGSGVAADVAVAGGADSGATRVPGQNSHAPPSLPGRTAPGLPSAARHKTPVKASDAGLAAAGKPPLPLSAAAAAVKHEPRDTEHTNGATGGAAPTVDAADDTASPEQSPPSSTAVAVVAPQPQQVTAARRPAATASLPAKGQGSGGRMAGRGSAAPGAAGTTLSTDVEGDQGKPLAGSAARPSSVPAGGIAANTAAGAPAPSSAHLSGPGLGGGIGNSSLPQLPQALAPRMNLGRPPMVVTAKLRAAPSAQLPARAILAAAASAVQPIAGAAIDGAVAASPGSPTGEVDAAGPGGGGDGGDYRRGGTAPPSNMDSTDGPASREAATFSRPGSCQDPETSLGATQAVGSVDVAGSRQVDELTASAAAATAAAPQPPATCGTALGLDSVGYARFLCDLRRGLLLPTLLPFLRLRGSFWLDSHAAFGELSRARPGGWSCGEGDKAAGTAAATRERAVGELRAKLGSWGTERFCTAPPPPPPPPPPADNGEEEADVPPPLPETTPPGVNGEDCDGANGCSAGNTRPWARRRTPLFMYGKASDSSCVHADGYRTTAVSRMARSGSAFLAEPPPPPPPPYVADTAAGRGPGHHRRAPYALSCFRRGGKSSPSGAVVHGVSGEDGVSEGAGDGSVSGDEG</sequence>
<dbReference type="EMBL" id="BNCP01000019">
    <property type="protein sequence ID" value="GIL80575.1"/>
    <property type="molecule type" value="Genomic_DNA"/>
</dbReference>
<feature type="compositionally biased region" description="Basic and acidic residues" evidence="1">
    <location>
        <begin position="379"/>
        <end position="393"/>
    </location>
</feature>
<keyword evidence="3" id="KW-1185">Reference proteome</keyword>
<comment type="caution">
    <text evidence="2">The sequence shown here is derived from an EMBL/GenBank/DDBJ whole genome shotgun (WGS) entry which is preliminary data.</text>
</comment>
<feature type="region of interest" description="Disordered" evidence="1">
    <location>
        <begin position="963"/>
        <end position="1036"/>
    </location>
</feature>
<feature type="non-terminal residue" evidence="2">
    <location>
        <position position="1"/>
    </location>
</feature>
<feature type="compositionally biased region" description="Low complexity" evidence="1">
    <location>
        <begin position="553"/>
        <end position="563"/>
    </location>
</feature>
<evidence type="ECO:0000313" key="2">
    <source>
        <dbReference type="EMBL" id="GIL80575.1"/>
    </source>
</evidence>
<feature type="compositionally biased region" description="Pro residues" evidence="1">
    <location>
        <begin position="968"/>
        <end position="977"/>
    </location>
</feature>
<feature type="compositionally biased region" description="Low complexity" evidence="1">
    <location>
        <begin position="589"/>
        <end position="611"/>
    </location>
</feature>
<feature type="non-terminal residue" evidence="2">
    <location>
        <position position="1036"/>
    </location>
</feature>
<feature type="compositionally biased region" description="Low complexity" evidence="1">
    <location>
        <begin position="32"/>
        <end position="43"/>
    </location>
</feature>
<feature type="compositionally biased region" description="Basic and acidic residues" evidence="1">
    <location>
        <begin position="478"/>
        <end position="487"/>
    </location>
</feature>
<feature type="compositionally biased region" description="Low complexity" evidence="1">
    <location>
        <begin position="512"/>
        <end position="544"/>
    </location>
</feature>
<feature type="compositionally biased region" description="Pro residues" evidence="1">
    <location>
        <begin position="875"/>
        <end position="886"/>
    </location>
</feature>
<feature type="region of interest" description="Disordered" evidence="1">
    <location>
        <begin position="682"/>
        <end position="745"/>
    </location>
</feature>
<name>A0A8J4CGI2_9CHLO</name>
<feature type="region of interest" description="Disordered" evidence="1">
    <location>
        <begin position="1"/>
        <end position="219"/>
    </location>
</feature>
<accession>A0A8J4CGI2</accession>
<protein>
    <submittedName>
        <fullName evidence="2">Uncharacterized protein</fullName>
    </submittedName>
</protein>
<proteinExistence type="predicted"/>
<gene>
    <name evidence="2" type="ORF">Vretifemale_9727</name>
</gene>
<evidence type="ECO:0000313" key="3">
    <source>
        <dbReference type="Proteomes" id="UP000747110"/>
    </source>
</evidence>
<evidence type="ECO:0000256" key="1">
    <source>
        <dbReference type="SAM" id="MobiDB-lite"/>
    </source>
</evidence>
<feature type="compositionally biased region" description="Polar residues" evidence="1">
    <location>
        <begin position="732"/>
        <end position="745"/>
    </location>
</feature>
<feature type="region of interest" description="Disordered" evidence="1">
    <location>
        <begin position="869"/>
        <end position="924"/>
    </location>
</feature>
<dbReference type="OrthoDB" id="10644184at2759"/>
<dbReference type="AlphaFoldDB" id="A0A8J4CGI2"/>
<organism evidence="2 3">
    <name type="scientific">Volvox reticuliferus</name>
    <dbReference type="NCBI Taxonomy" id="1737510"/>
    <lineage>
        <taxon>Eukaryota</taxon>
        <taxon>Viridiplantae</taxon>
        <taxon>Chlorophyta</taxon>
        <taxon>core chlorophytes</taxon>
        <taxon>Chlorophyceae</taxon>
        <taxon>CS clade</taxon>
        <taxon>Chlamydomonadales</taxon>
        <taxon>Volvocaceae</taxon>
        <taxon>Volvox</taxon>
    </lineage>
</organism>
<dbReference type="Proteomes" id="UP000747110">
    <property type="component" value="Unassembled WGS sequence"/>
</dbReference>
<reference evidence="2" key="1">
    <citation type="journal article" date="2021" name="Proc. Natl. Acad. Sci. U.S.A.">
        <title>Three genomes in the algal genus Volvox reveal the fate of a haploid sex-determining region after a transition to homothallism.</title>
        <authorList>
            <person name="Yamamoto K."/>
            <person name="Hamaji T."/>
            <person name="Kawai-Toyooka H."/>
            <person name="Matsuzaki R."/>
            <person name="Takahashi F."/>
            <person name="Nishimura Y."/>
            <person name="Kawachi M."/>
            <person name="Noguchi H."/>
            <person name="Minakuchi Y."/>
            <person name="Umen J.G."/>
            <person name="Toyoda A."/>
            <person name="Nozaki H."/>
        </authorList>
    </citation>
    <scope>NUCLEOTIDE SEQUENCE</scope>
    <source>
        <strain evidence="2">NIES-3786</strain>
    </source>
</reference>
<feature type="compositionally biased region" description="Low complexity" evidence="1">
    <location>
        <begin position="459"/>
        <end position="477"/>
    </location>
</feature>